<dbReference type="Proteomes" id="UP000565262">
    <property type="component" value="Unassembled WGS sequence"/>
</dbReference>
<evidence type="ECO:0000259" key="5">
    <source>
        <dbReference type="Pfam" id="PF01814"/>
    </source>
</evidence>
<dbReference type="AlphaFoldDB" id="A0A839IPQ6"/>
<proteinExistence type="inferred from homology"/>
<dbReference type="InterPro" id="IPR012827">
    <property type="entry name" value="Hemerythrin_metal-bd"/>
</dbReference>
<name>A0A839IPQ6_9GAMM</name>
<dbReference type="Gene3D" id="1.20.120.50">
    <property type="entry name" value="Hemerythrin-like"/>
    <property type="match status" value="1"/>
</dbReference>
<dbReference type="InterPro" id="IPR035938">
    <property type="entry name" value="Hemerythrin-like_sf"/>
</dbReference>
<dbReference type="Pfam" id="PF01814">
    <property type="entry name" value="Hemerythrin"/>
    <property type="match status" value="1"/>
</dbReference>
<evidence type="ECO:0000313" key="7">
    <source>
        <dbReference type="Proteomes" id="UP000565262"/>
    </source>
</evidence>
<dbReference type="CDD" id="cd12107">
    <property type="entry name" value="Hemerythrin"/>
    <property type="match status" value="1"/>
</dbReference>
<dbReference type="SUPFAM" id="SSF47188">
    <property type="entry name" value="Hemerythrin-like"/>
    <property type="match status" value="1"/>
</dbReference>
<dbReference type="NCBIfam" id="TIGR02481">
    <property type="entry name" value="hemeryth_dom"/>
    <property type="match status" value="1"/>
</dbReference>
<dbReference type="PANTHER" id="PTHR37164:SF1">
    <property type="entry name" value="BACTERIOHEMERYTHRIN"/>
    <property type="match status" value="1"/>
</dbReference>
<dbReference type="InterPro" id="IPR016131">
    <property type="entry name" value="Haemerythrin_Fe_BS"/>
</dbReference>
<evidence type="ECO:0000256" key="3">
    <source>
        <dbReference type="ARBA" id="ARBA00022723"/>
    </source>
</evidence>
<evidence type="ECO:0000256" key="4">
    <source>
        <dbReference type="ARBA" id="ARBA00023004"/>
    </source>
</evidence>
<protein>
    <submittedName>
        <fullName evidence="6">Hemerythrin family protein</fullName>
    </submittedName>
</protein>
<keyword evidence="4" id="KW-0408">Iron</keyword>
<evidence type="ECO:0000256" key="2">
    <source>
        <dbReference type="ARBA" id="ARBA00022621"/>
    </source>
</evidence>
<dbReference type="GO" id="GO:0046872">
    <property type="term" value="F:metal ion binding"/>
    <property type="evidence" value="ECO:0007669"/>
    <property type="project" value="UniProtKB-KW"/>
</dbReference>
<dbReference type="RefSeq" id="WP_182808262.1">
    <property type="nucleotide sequence ID" value="NZ_JACJFM010000007.1"/>
</dbReference>
<keyword evidence="3" id="KW-0479">Metal-binding</keyword>
<dbReference type="InterPro" id="IPR012312">
    <property type="entry name" value="Hemerythrin-like"/>
</dbReference>
<feature type="domain" description="Hemerythrin-like" evidence="5">
    <location>
        <begin position="17"/>
        <end position="114"/>
    </location>
</feature>
<dbReference type="PANTHER" id="PTHR37164">
    <property type="entry name" value="BACTERIOHEMERYTHRIN"/>
    <property type="match status" value="1"/>
</dbReference>
<accession>A0A839IPQ6</accession>
<comment type="similarity">
    <text evidence="1">Belongs to the hemerythrin family.</text>
</comment>
<dbReference type="InterPro" id="IPR050669">
    <property type="entry name" value="Hemerythrin"/>
</dbReference>
<keyword evidence="2" id="KW-0813">Transport</keyword>
<dbReference type="GO" id="GO:0005344">
    <property type="term" value="F:oxygen carrier activity"/>
    <property type="evidence" value="ECO:0007669"/>
    <property type="project" value="UniProtKB-KW"/>
</dbReference>
<dbReference type="EMBL" id="JACJFM010000007">
    <property type="protein sequence ID" value="MBB1486482.1"/>
    <property type="molecule type" value="Genomic_DNA"/>
</dbReference>
<dbReference type="PROSITE" id="PS00550">
    <property type="entry name" value="HEMERYTHRINS"/>
    <property type="match status" value="1"/>
</dbReference>
<gene>
    <name evidence="6" type="ORF">H4O21_07650</name>
</gene>
<evidence type="ECO:0000256" key="1">
    <source>
        <dbReference type="ARBA" id="ARBA00010587"/>
    </source>
</evidence>
<keyword evidence="7" id="KW-1185">Reference proteome</keyword>
<reference evidence="6 7" key="1">
    <citation type="submission" date="2020-08" db="EMBL/GenBank/DDBJ databases">
        <title>Oceanospirillum sp. nov. isolated from marine sediment.</title>
        <authorList>
            <person name="Ji X."/>
        </authorList>
    </citation>
    <scope>NUCLEOTIDE SEQUENCE [LARGE SCALE GENOMIC DNA]</scope>
    <source>
        <strain evidence="6 7">D5</strain>
    </source>
</reference>
<comment type="caution">
    <text evidence="6">The sequence shown here is derived from an EMBL/GenBank/DDBJ whole genome shotgun (WGS) entry which is preliminary data.</text>
</comment>
<organism evidence="6 7">
    <name type="scientific">Oceanospirillum sediminis</name>
    <dbReference type="NCBI Taxonomy" id="2760088"/>
    <lineage>
        <taxon>Bacteria</taxon>
        <taxon>Pseudomonadati</taxon>
        <taxon>Pseudomonadota</taxon>
        <taxon>Gammaproteobacteria</taxon>
        <taxon>Oceanospirillales</taxon>
        <taxon>Oceanospirillaceae</taxon>
        <taxon>Oceanospirillum</taxon>
    </lineage>
</organism>
<evidence type="ECO:0000313" key="6">
    <source>
        <dbReference type="EMBL" id="MBB1486482.1"/>
    </source>
</evidence>
<sequence length="140" mass="16386">MTDMMSALRNQHYDQPAMDKAHHRFIALLGALPLATENAIPELLNSLRQQACEHFDQEERFMQMTDYNHYQNHSGQHQAFLNLLEDYQAALESKACPDIQEIHGALCQWQHEHQQLWDDPLATFLNYAASWRPHNTREVC</sequence>
<keyword evidence="2" id="KW-0561">Oxygen transport</keyword>